<dbReference type="InterPro" id="IPR038765">
    <property type="entry name" value="Papain-like_cys_pep_sf"/>
</dbReference>
<dbReference type="EMBL" id="KN847492">
    <property type="protein sequence ID" value="KIW21442.1"/>
    <property type="molecule type" value="Genomic_DNA"/>
</dbReference>
<dbReference type="HOGENOM" id="CLU_008279_6_0_1"/>
<dbReference type="SUPFAM" id="SSF54001">
    <property type="entry name" value="Cysteine proteinases"/>
    <property type="match status" value="1"/>
</dbReference>
<reference evidence="10 11" key="1">
    <citation type="submission" date="2015-01" db="EMBL/GenBank/DDBJ databases">
        <title>The Genome Sequence of Exophiala spinifera CBS89968.</title>
        <authorList>
            <consortium name="The Broad Institute Genomics Platform"/>
            <person name="Cuomo C."/>
            <person name="de Hoog S."/>
            <person name="Gorbushina A."/>
            <person name="Stielow B."/>
            <person name="Teixiera M."/>
            <person name="Abouelleil A."/>
            <person name="Chapman S.B."/>
            <person name="Priest M."/>
            <person name="Young S.K."/>
            <person name="Wortman J."/>
            <person name="Nusbaum C."/>
            <person name="Birren B."/>
        </authorList>
    </citation>
    <scope>NUCLEOTIDE SEQUENCE [LARGE SCALE GENOMIC DNA]</scope>
    <source>
        <strain evidence="10 11">CBS 89968</strain>
    </source>
</reference>
<dbReference type="CDD" id="cd02662">
    <property type="entry name" value="Peptidase_C19F"/>
    <property type="match status" value="1"/>
</dbReference>
<dbReference type="PANTHER" id="PTHR24006">
    <property type="entry name" value="UBIQUITIN CARBOXYL-TERMINAL HYDROLASE"/>
    <property type="match status" value="1"/>
</dbReference>
<keyword evidence="6" id="KW-0378">Hydrolase</keyword>
<organism evidence="10 11">
    <name type="scientific">Exophiala spinifera</name>
    <dbReference type="NCBI Taxonomy" id="91928"/>
    <lineage>
        <taxon>Eukaryota</taxon>
        <taxon>Fungi</taxon>
        <taxon>Dikarya</taxon>
        <taxon>Ascomycota</taxon>
        <taxon>Pezizomycotina</taxon>
        <taxon>Eurotiomycetes</taxon>
        <taxon>Chaetothyriomycetidae</taxon>
        <taxon>Chaetothyriales</taxon>
        <taxon>Herpotrichiellaceae</taxon>
        <taxon>Exophiala</taxon>
    </lineage>
</organism>
<dbReference type="PROSITE" id="PS00973">
    <property type="entry name" value="USP_2"/>
    <property type="match status" value="1"/>
</dbReference>
<dbReference type="PROSITE" id="PS50235">
    <property type="entry name" value="USP_3"/>
    <property type="match status" value="1"/>
</dbReference>
<evidence type="ECO:0000259" key="9">
    <source>
        <dbReference type="PROSITE" id="PS50235"/>
    </source>
</evidence>
<protein>
    <recommendedName>
        <fullName evidence="3">ubiquitinyl hydrolase 1</fullName>
        <ecNumber evidence="3">3.4.19.12</ecNumber>
    </recommendedName>
</protein>
<dbReference type="GO" id="GO:0016579">
    <property type="term" value="P:protein deubiquitination"/>
    <property type="evidence" value="ECO:0007669"/>
    <property type="project" value="InterPro"/>
</dbReference>
<feature type="compositionally biased region" description="Polar residues" evidence="8">
    <location>
        <begin position="565"/>
        <end position="592"/>
    </location>
</feature>
<dbReference type="InterPro" id="IPR001394">
    <property type="entry name" value="Peptidase_C19_UCH"/>
</dbReference>
<feature type="region of interest" description="Disordered" evidence="8">
    <location>
        <begin position="364"/>
        <end position="393"/>
    </location>
</feature>
<dbReference type="InterPro" id="IPR028889">
    <property type="entry name" value="USP"/>
</dbReference>
<dbReference type="RefSeq" id="XP_016241658.1">
    <property type="nucleotide sequence ID" value="XM_016376382.1"/>
</dbReference>
<dbReference type="Gene3D" id="3.90.70.10">
    <property type="entry name" value="Cysteine proteinases"/>
    <property type="match status" value="1"/>
</dbReference>
<keyword evidence="11" id="KW-1185">Reference proteome</keyword>
<dbReference type="GeneID" id="27329105"/>
<dbReference type="Pfam" id="PF00443">
    <property type="entry name" value="UCH"/>
    <property type="match status" value="1"/>
</dbReference>
<keyword evidence="4" id="KW-0645">Protease</keyword>
<dbReference type="OrthoDB" id="24581at2759"/>
<gene>
    <name evidence="10" type="ORF">PV08_02022</name>
</gene>
<dbReference type="InterPro" id="IPR018200">
    <property type="entry name" value="USP_CS"/>
</dbReference>
<dbReference type="Proteomes" id="UP000053328">
    <property type="component" value="Unassembled WGS sequence"/>
</dbReference>
<dbReference type="AlphaFoldDB" id="A0A0D2A9K8"/>
<accession>A0A0D2A9K8</accession>
<evidence type="ECO:0000256" key="3">
    <source>
        <dbReference type="ARBA" id="ARBA00012759"/>
    </source>
</evidence>
<keyword evidence="5" id="KW-0833">Ubl conjugation pathway</keyword>
<dbReference type="GO" id="GO:0005829">
    <property type="term" value="C:cytosol"/>
    <property type="evidence" value="ECO:0007669"/>
    <property type="project" value="TreeGrafter"/>
</dbReference>
<comment type="catalytic activity">
    <reaction evidence="1">
        <text>Thiol-dependent hydrolysis of ester, thioester, amide, peptide and isopeptide bonds formed by the C-terminal Gly of ubiquitin (a 76-residue protein attached to proteins as an intracellular targeting signal).</text>
        <dbReference type="EC" id="3.4.19.12"/>
    </reaction>
</comment>
<name>A0A0D2A9K8_9EURO</name>
<evidence type="ECO:0000256" key="5">
    <source>
        <dbReference type="ARBA" id="ARBA00022786"/>
    </source>
</evidence>
<evidence type="ECO:0000256" key="8">
    <source>
        <dbReference type="SAM" id="MobiDB-lite"/>
    </source>
</evidence>
<dbReference type="GO" id="GO:0004843">
    <property type="term" value="F:cysteine-type deubiquitinase activity"/>
    <property type="evidence" value="ECO:0007669"/>
    <property type="project" value="UniProtKB-EC"/>
</dbReference>
<sequence length="627" mass="69134">MNNLPARAYGSPVVYDAYASQSAPYPTVTKVISTIALLVLGYYALSVFDAWPSTVQRYCYESFIYLLPSRLLYMMQRALVRLGRLSPEDARFSRADFGNMFAKEEAVQRIFGPPQMPLVLRQVRNLSGVADYMPSGHDIGPAGLGNWDNSCYQNSVLQGLASLPAFLHFLQQSLDMCREYKIKAETHEALVAFLEKLSDSTNSKTTLWTPKVLKSMDSWQQQDAQEYFSRVLDAAEKEASGYIKQLKKPSIAGLECLKVFRRANDEGPGEIVGPESETIVSTSAAQLLTSTASLGHRNPLDGMTAQALECKVCGYTEGLSLTQFNCLTLNMGLRGASSVDDLLDEFTAPEEVEGVECEHCTKMAHGNEESPSTEGAEVETAGERPNKKPTPVLRTKAKQMTVGRLPKDLVLHINRSIFDEYGNQLKNTASVEVPVKFDFLRRWCAPLETNRSPVAAVYDLKCIVTHYGRHDNGHYVALAKRGKDWYSFNDEIVTKVSEDEVRRRGNGFMLFYELMPSQPEFALEPLSAVPLLEQVGKPSETGPSIELTSYTEIENQPAGDFDSDTVASQSTAAPSTQFSDDSAVGSQTSSPIETPCEAPDGEVEIPALKTTSSPTGNEQHSHYPPCD</sequence>
<evidence type="ECO:0000256" key="6">
    <source>
        <dbReference type="ARBA" id="ARBA00022801"/>
    </source>
</evidence>
<dbReference type="STRING" id="91928.A0A0D2A9K8"/>
<evidence type="ECO:0000256" key="4">
    <source>
        <dbReference type="ARBA" id="ARBA00022670"/>
    </source>
</evidence>
<feature type="compositionally biased region" description="Polar residues" evidence="8">
    <location>
        <begin position="609"/>
        <end position="618"/>
    </location>
</feature>
<dbReference type="PANTHER" id="PTHR24006:SF888">
    <property type="entry name" value="UBIQUITIN CARBOXYL-TERMINAL HYDROLASE 30"/>
    <property type="match status" value="1"/>
</dbReference>
<keyword evidence="7" id="KW-0788">Thiol protease</keyword>
<dbReference type="VEuPathDB" id="FungiDB:PV08_02022"/>
<dbReference type="EC" id="3.4.19.12" evidence="3"/>
<evidence type="ECO:0000313" key="10">
    <source>
        <dbReference type="EMBL" id="KIW21442.1"/>
    </source>
</evidence>
<comment type="similarity">
    <text evidence="2">Belongs to the peptidase C19 family.</text>
</comment>
<dbReference type="InterPro" id="IPR050164">
    <property type="entry name" value="Peptidase_C19"/>
</dbReference>
<evidence type="ECO:0000313" key="11">
    <source>
        <dbReference type="Proteomes" id="UP000053328"/>
    </source>
</evidence>
<dbReference type="GO" id="GO:0006508">
    <property type="term" value="P:proteolysis"/>
    <property type="evidence" value="ECO:0007669"/>
    <property type="project" value="UniProtKB-KW"/>
</dbReference>
<dbReference type="GO" id="GO:0005634">
    <property type="term" value="C:nucleus"/>
    <property type="evidence" value="ECO:0007669"/>
    <property type="project" value="TreeGrafter"/>
</dbReference>
<evidence type="ECO:0000256" key="7">
    <source>
        <dbReference type="ARBA" id="ARBA00022807"/>
    </source>
</evidence>
<proteinExistence type="inferred from homology"/>
<feature type="domain" description="USP" evidence="9">
    <location>
        <begin position="142"/>
        <end position="515"/>
    </location>
</feature>
<evidence type="ECO:0000256" key="2">
    <source>
        <dbReference type="ARBA" id="ARBA00009085"/>
    </source>
</evidence>
<feature type="region of interest" description="Disordered" evidence="8">
    <location>
        <begin position="555"/>
        <end position="627"/>
    </location>
</feature>
<evidence type="ECO:0000256" key="1">
    <source>
        <dbReference type="ARBA" id="ARBA00000707"/>
    </source>
</evidence>